<evidence type="ECO:0000313" key="1">
    <source>
        <dbReference type="EMBL" id="GAN11343.1"/>
    </source>
</evidence>
<protein>
    <submittedName>
        <fullName evidence="1">Uncharacterized protein</fullName>
    </submittedName>
</protein>
<evidence type="ECO:0000313" key="2">
    <source>
        <dbReference type="Proteomes" id="UP000053815"/>
    </source>
</evidence>
<dbReference type="Proteomes" id="UP000053815">
    <property type="component" value="Unassembled WGS sequence"/>
</dbReference>
<organism evidence="1">
    <name type="scientific">Mucor ambiguus</name>
    <dbReference type="NCBI Taxonomy" id="91626"/>
    <lineage>
        <taxon>Eukaryota</taxon>
        <taxon>Fungi</taxon>
        <taxon>Fungi incertae sedis</taxon>
        <taxon>Mucoromycota</taxon>
        <taxon>Mucoromycotina</taxon>
        <taxon>Mucoromycetes</taxon>
        <taxon>Mucorales</taxon>
        <taxon>Mucorineae</taxon>
        <taxon>Mucoraceae</taxon>
        <taxon>Mucor</taxon>
    </lineage>
</organism>
<dbReference type="EMBL" id="DF836843">
    <property type="protein sequence ID" value="GAN11343.1"/>
    <property type="molecule type" value="Genomic_DNA"/>
</dbReference>
<name>A0A0C9N9E1_9FUNG</name>
<proteinExistence type="predicted"/>
<accession>A0A0C9N9E1</accession>
<keyword evidence="2" id="KW-1185">Reference proteome</keyword>
<dbReference type="AlphaFoldDB" id="A0A0C9N9E1"/>
<gene>
    <name evidence="1" type="ORF">MAM1_0554c10902</name>
</gene>
<sequence>MNRSHSDVAWMNVQTEAPGRLHVFLGTGRYPSFHSSQSVTEAAKLALYSASKPCLYKANSWLFAAKNSGMEEGSYVLQYAHRASETEHIRLAIE</sequence>
<reference evidence="1" key="1">
    <citation type="submission" date="2014-09" db="EMBL/GenBank/DDBJ databases">
        <title>Draft genome sequence of an oleaginous Mucoromycotina fungus Mucor ambiguus NBRC6742.</title>
        <authorList>
            <person name="Takeda I."/>
            <person name="Yamane N."/>
            <person name="Morita T."/>
            <person name="Tamano K."/>
            <person name="Machida M."/>
            <person name="Baker S."/>
            <person name="Koike H."/>
        </authorList>
    </citation>
    <scope>NUCLEOTIDE SEQUENCE</scope>
    <source>
        <strain evidence="1">NBRC 6742</strain>
    </source>
</reference>